<evidence type="ECO:0000313" key="8">
    <source>
        <dbReference type="EMBL" id="TCT07222.1"/>
    </source>
</evidence>
<evidence type="ECO:0000313" key="9">
    <source>
        <dbReference type="Proteomes" id="UP000295678"/>
    </source>
</evidence>
<evidence type="ECO:0000256" key="6">
    <source>
        <dbReference type="SAM" id="Phobius"/>
    </source>
</evidence>
<keyword evidence="3 6" id="KW-0812">Transmembrane</keyword>
<keyword evidence="5 6" id="KW-0472">Membrane</keyword>
<dbReference type="Pfam" id="PF00482">
    <property type="entry name" value="T2SSF"/>
    <property type="match status" value="1"/>
</dbReference>
<dbReference type="GO" id="GO:0005886">
    <property type="term" value="C:plasma membrane"/>
    <property type="evidence" value="ECO:0007669"/>
    <property type="project" value="UniProtKB-SubCell"/>
</dbReference>
<proteinExistence type="predicted"/>
<dbReference type="Proteomes" id="UP000295678">
    <property type="component" value="Unassembled WGS sequence"/>
</dbReference>
<dbReference type="InterPro" id="IPR018076">
    <property type="entry name" value="T2SS_GspF_dom"/>
</dbReference>
<evidence type="ECO:0000256" key="3">
    <source>
        <dbReference type="ARBA" id="ARBA00022692"/>
    </source>
</evidence>
<feature type="transmembrane region" description="Helical" evidence="6">
    <location>
        <begin position="105"/>
        <end position="123"/>
    </location>
</feature>
<feature type="transmembrane region" description="Helical" evidence="6">
    <location>
        <begin position="273"/>
        <end position="293"/>
    </location>
</feature>
<dbReference type="EMBL" id="SMAK01000010">
    <property type="protein sequence ID" value="TCT07222.1"/>
    <property type="molecule type" value="Genomic_DNA"/>
</dbReference>
<evidence type="ECO:0000256" key="4">
    <source>
        <dbReference type="ARBA" id="ARBA00022989"/>
    </source>
</evidence>
<dbReference type="AlphaFoldDB" id="A0A4R3M2J5"/>
<reference evidence="8 9" key="1">
    <citation type="submission" date="2019-03" db="EMBL/GenBank/DDBJ databases">
        <title>Genomic Encyclopedia of Type Strains, Phase IV (KMG-IV): sequencing the most valuable type-strain genomes for metagenomic binning, comparative biology and taxonomic classification.</title>
        <authorList>
            <person name="Goeker M."/>
        </authorList>
    </citation>
    <scope>NUCLEOTIDE SEQUENCE [LARGE SCALE GENOMIC DNA]</scope>
    <source>
        <strain evidence="8 9">DSM 19345</strain>
    </source>
</reference>
<feature type="domain" description="Type II secretion system protein GspF" evidence="7">
    <location>
        <begin position="168"/>
        <end position="289"/>
    </location>
</feature>
<evidence type="ECO:0000256" key="2">
    <source>
        <dbReference type="ARBA" id="ARBA00022475"/>
    </source>
</evidence>
<accession>A0A4R3M2J5</accession>
<keyword evidence="9" id="KW-1185">Reference proteome</keyword>
<sequence length="332" mass="36475">MLGADIQVLAVIAMAMICAGGLAWVFIYPRLSGEAAVEKRIRTVRASRIATPASQKSAFEVEVSKRRKQIQETLKDLEAKQKQRARPPLRVRIGQAGLGWSVRTYYVVSVATGIAAGLAGLLARLPPLVILGLMIAGGVGLPHWMLGFLKKRRQNKFLNEFPTAVDIVVRGVKAGLPLNDCLRIVAAESQEPVRSEFRQVIETQALGLPVADCVERMYDRMPLPEVNFFAIVIAIQQKTGGNLAEALSNLSKVLRDRKRMKGKIQAMSQEAKASAAIIGALPIIVMILVFLTSPQYISLLWTEPVGHIMLAGSAFWMLCGILVMRKMINFDF</sequence>
<comment type="caution">
    <text evidence="8">The sequence shown here is derived from an EMBL/GenBank/DDBJ whole genome shotgun (WGS) entry which is preliminary data.</text>
</comment>
<dbReference type="PANTHER" id="PTHR35007:SF1">
    <property type="entry name" value="PILUS ASSEMBLY PROTEIN"/>
    <property type="match status" value="1"/>
</dbReference>
<dbReference type="InterPro" id="IPR042094">
    <property type="entry name" value="T2SS_GspF_sf"/>
</dbReference>
<keyword evidence="4 6" id="KW-1133">Transmembrane helix</keyword>
<feature type="transmembrane region" description="Helical" evidence="6">
    <location>
        <begin position="129"/>
        <end position="149"/>
    </location>
</feature>
<dbReference type="OrthoDB" id="9803381at2"/>
<evidence type="ECO:0000259" key="7">
    <source>
        <dbReference type="Pfam" id="PF00482"/>
    </source>
</evidence>
<keyword evidence="2" id="KW-1003">Cell membrane</keyword>
<feature type="transmembrane region" description="Helical" evidence="6">
    <location>
        <begin position="305"/>
        <end position="324"/>
    </location>
</feature>
<gene>
    <name evidence="8" type="ORF">EDC22_11069</name>
</gene>
<comment type="subcellular location">
    <subcellularLocation>
        <location evidence="1">Cell membrane</location>
        <topology evidence="1">Multi-pass membrane protein</topology>
    </subcellularLocation>
</comment>
<organism evidence="8 9">
    <name type="scientific">Tepidamorphus gemmatus</name>
    <dbReference type="NCBI Taxonomy" id="747076"/>
    <lineage>
        <taxon>Bacteria</taxon>
        <taxon>Pseudomonadati</taxon>
        <taxon>Pseudomonadota</taxon>
        <taxon>Alphaproteobacteria</taxon>
        <taxon>Hyphomicrobiales</taxon>
        <taxon>Tepidamorphaceae</taxon>
        <taxon>Tepidamorphus</taxon>
    </lineage>
</organism>
<dbReference type="PANTHER" id="PTHR35007">
    <property type="entry name" value="INTEGRAL MEMBRANE PROTEIN-RELATED"/>
    <property type="match status" value="1"/>
</dbReference>
<evidence type="ECO:0000256" key="5">
    <source>
        <dbReference type="ARBA" id="ARBA00023136"/>
    </source>
</evidence>
<dbReference type="RefSeq" id="WP_132807434.1">
    <property type="nucleotide sequence ID" value="NZ_SMAK01000010.1"/>
</dbReference>
<name>A0A4R3M2J5_9HYPH</name>
<feature type="transmembrane region" description="Helical" evidence="6">
    <location>
        <begin position="6"/>
        <end position="27"/>
    </location>
</feature>
<dbReference type="Gene3D" id="1.20.81.30">
    <property type="entry name" value="Type II secretion system (T2SS), domain F"/>
    <property type="match status" value="1"/>
</dbReference>
<evidence type="ECO:0000256" key="1">
    <source>
        <dbReference type="ARBA" id="ARBA00004651"/>
    </source>
</evidence>
<protein>
    <submittedName>
        <fullName evidence="8">Tight adherence protein B</fullName>
    </submittedName>
</protein>